<dbReference type="Gene3D" id="2.10.109.10">
    <property type="entry name" value="Umud Fragment, subunit A"/>
    <property type="match status" value="1"/>
</dbReference>
<dbReference type="NCBIfam" id="TIGR02228">
    <property type="entry name" value="sigpep_I_arch"/>
    <property type="match status" value="1"/>
</dbReference>
<dbReference type="GO" id="GO:0006465">
    <property type="term" value="P:signal peptide processing"/>
    <property type="evidence" value="ECO:0007669"/>
    <property type="project" value="InterPro"/>
</dbReference>
<evidence type="ECO:0000313" key="9">
    <source>
        <dbReference type="Proteomes" id="UP000202511"/>
    </source>
</evidence>
<dbReference type="EMBL" id="KP136319">
    <property type="protein sequence ID" value="AJF97228.1"/>
    <property type="molecule type" value="Genomic_DNA"/>
</dbReference>
<feature type="compositionally biased region" description="Basic and acidic residues" evidence="5">
    <location>
        <begin position="1"/>
        <end position="16"/>
    </location>
</feature>
<dbReference type="PRINTS" id="PR00728">
    <property type="entry name" value="SIGNALPTASE"/>
</dbReference>
<keyword evidence="2 6" id="KW-0812">Transmembrane</keyword>
<dbReference type="Proteomes" id="UP000202511">
    <property type="component" value="Segment"/>
</dbReference>
<dbReference type="GO" id="GO:0016020">
    <property type="term" value="C:membrane"/>
    <property type="evidence" value="ECO:0007669"/>
    <property type="project" value="UniProtKB-SubCell"/>
</dbReference>
<evidence type="ECO:0000256" key="3">
    <source>
        <dbReference type="ARBA" id="ARBA00022989"/>
    </source>
</evidence>
<dbReference type="RefSeq" id="YP_009119463.1">
    <property type="nucleotide sequence ID" value="NC_026440.1"/>
</dbReference>
<dbReference type="KEGG" id="vg:23462145"/>
<dbReference type="CDD" id="cd06530">
    <property type="entry name" value="S26_SPase_I"/>
    <property type="match status" value="1"/>
</dbReference>
<dbReference type="InterPro" id="IPR001733">
    <property type="entry name" value="Peptidase_S26B"/>
</dbReference>
<name>A0A0B5IWZ4_9VIRU</name>
<evidence type="ECO:0000256" key="5">
    <source>
        <dbReference type="SAM" id="MobiDB-lite"/>
    </source>
</evidence>
<dbReference type="GeneID" id="23462145"/>
<dbReference type="GO" id="GO:0004252">
    <property type="term" value="F:serine-type endopeptidase activity"/>
    <property type="evidence" value="ECO:0007669"/>
    <property type="project" value="InterPro"/>
</dbReference>
<organism evidence="8 9">
    <name type="scientific">Pandoravirus inopinatum</name>
    <dbReference type="NCBI Taxonomy" id="1605721"/>
    <lineage>
        <taxon>Viruses</taxon>
        <taxon>Pandoravirus</taxon>
    </lineage>
</organism>
<keyword evidence="4 6" id="KW-0472">Membrane</keyword>
<protein>
    <submittedName>
        <fullName evidence="8">Signal peptidase</fullName>
    </submittedName>
</protein>
<sequence>MKKSDPRKMHTQKHTELSPAAEATHRPAESTQRTLSTLATVFWAVYPILWTCGVCLAISCFLRCTMPLASVTSGSMEPQTRRGDMLLVVGPDFDGEVRVGDIVLYRLPHRPDTPIVHRVVEIVDEKTAARGNRRVAHDAGSATTRLWYRTKGDNNDVDDAGLVSPSFPSGLVPHDALVGTSFFLARCTTPAHYTRPLHPSIFGATYFRGPILSPTYA</sequence>
<feature type="domain" description="Peptidase S26" evidence="7">
    <location>
        <begin position="53"/>
        <end position="120"/>
    </location>
</feature>
<evidence type="ECO:0000256" key="4">
    <source>
        <dbReference type="ARBA" id="ARBA00023136"/>
    </source>
</evidence>
<dbReference type="Pfam" id="PF10502">
    <property type="entry name" value="Peptidase_S26"/>
    <property type="match status" value="1"/>
</dbReference>
<dbReference type="SUPFAM" id="SSF51306">
    <property type="entry name" value="LexA/Signal peptidase"/>
    <property type="match status" value="1"/>
</dbReference>
<feature type="transmembrane region" description="Helical" evidence="6">
    <location>
        <begin position="35"/>
        <end position="59"/>
    </location>
</feature>
<feature type="region of interest" description="Disordered" evidence="5">
    <location>
        <begin position="1"/>
        <end position="29"/>
    </location>
</feature>
<evidence type="ECO:0000256" key="2">
    <source>
        <dbReference type="ARBA" id="ARBA00022692"/>
    </source>
</evidence>
<reference evidence="8 9" key="1">
    <citation type="journal article" date="2015" name="Parasitol. Res.">
        <title>Viruses in close associations with free-living amoebae.</title>
        <authorList>
            <person name="Scheid P."/>
        </authorList>
    </citation>
    <scope>NUCLEOTIDE SEQUENCE [LARGE SCALE GENOMIC DNA]</scope>
    <source>
        <strain evidence="8">KlaHel</strain>
    </source>
</reference>
<keyword evidence="3 6" id="KW-1133">Transmembrane helix</keyword>
<dbReference type="InterPro" id="IPR036286">
    <property type="entry name" value="LexA/Signal_pep-like_sf"/>
</dbReference>
<proteinExistence type="predicted"/>
<dbReference type="PANTHER" id="PTHR10806">
    <property type="entry name" value="SIGNAL PEPTIDASE COMPLEX CATALYTIC SUBUNIT SEC11"/>
    <property type="match status" value="1"/>
</dbReference>
<evidence type="ECO:0000313" key="8">
    <source>
        <dbReference type="EMBL" id="AJF97228.1"/>
    </source>
</evidence>
<dbReference type="InterPro" id="IPR019533">
    <property type="entry name" value="Peptidase_S26"/>
</dbReference>
<dbReference type="PANTHER" id="PTHR10806:SF6">
    <property type="entry name" value="SIGNAL PEPTIDASE COMPLEX CATALYTIC SUBUNIT SEC11"/>
    <property type="match status" value="1"/>
</dbReference>
<comment type="subcellular location">
    <subcellularLocation>
        <location evidence="1">Membrane</location>
    </subcellularLocation>
</comment>
<evidence type="ECO:0000256" key="1">
    <source>
        <dbReference type="ARBA" id="ARBA00004370"/>
    </source>
</evidence>
<evidence type="ECO:0000256" key="6">
    <source>
        <dbReference type="SAM" id="Phobius"/>
    </source>
</evidence>
<accession>A0A0B5IWZ4</accession>
<evidence type="ECO:0000259" key="7">
    <source>
        <dbReference type="Pfam" id="PF10502"/>
    </source>
</evidence>